<dbReference type="GO" id="GO:0042450">
    <property type="term" value="P:L-arginine biosynthetic process via ornithine"/>
    <property type="evidence" value="ECO:0007669"/>
    <property type="project" value="TreeGrafter"/>
</dbReference>
<dbReference type="PRINTS" id="PR00102">
    <property type="entry name" value="OTCASE"/>
</dbReference>
<reference evidence="7 8" key="1">
    <citation type="journal article" date="2009" name="PLoS Pathog.">
        <title>Draft genome sequencing of giardia intestinalis assemblage B isolate GS: is human giardiasis caused by two different species?</title>
        <authorList>
            <person name="Franzen O."/>
            <person name="Jerlstrom-Hultqvist J."/>
            <person name="Castro E."/>
            <person name="Sherwood E."/>
            <person name="Ankarklev J."/>
            <person name="Reiner D.S."/>
            <person name="Palm D."/>
            <person name="Andersson J.O."/>
            <person name="Andersson B."/>
            <person name="Svard S.G."/>
        </authorList>
    </citation>
    <scope>NUCLEOTIDE SEQUENCE [LARGE SCALE GENOMIC DNA]</scope>
    <source>
        <strain evidence="8">ATCC 50581 / GS clone H7</strain>
    </source>
</reference>
<dbReference type="InterPro" id="IPR006132">
    <property type="entry name" value="Asp/Orn_carbamoyltranf_P-bd"/>
</dbReference>
<dbReference type="GO" id="GO:0004585">
    <property type="term" value="F:ornithine carbamoyltransferase activity"/>
    <property type="evidence" value="ECO:0007669"/>
    <property type="project" value="UniProtKB-EC"/>
</dbReference>
<dbReference type="FunFam" id="3.40.50.1370:FF:000008">
    <property type="entry name" value="Ornithine carbamoyltransferase"/>
    <property type="match status" value="1"/>
</dbReference>
<comment type="caution">
    <text evidence="7">The sequence shown here is derived from an EMBL/GenBank/DDBJ whole genome shotgun (WGS) entry which is preliminary data.</text>
</comment>
<dbReference type="EMBL" id="ACGJ01000870">
    <property type="protein sequence ID" value="EET02056.1"/>
    <property type="molecule type" value="Genomic_DNA"/>
</dbReference>
<dbReference type="Pfam" id="PF02729">
    <property type="entry name" value="OTCace_N"/>
    <property type="match status" value="1"/>
</dbReference>
<organism evidence="7 8">
    <name type="scientific">Giardia intestinalis (strain ATCC 50581 / GS clone H7)</name>
    <name type="common">Giardia lamblia</name>
    <dbReference type="NCBI Taxonomy" id="598745"/>
    <lineage>
        <taxon>Eukaryota</taxon>
        <taxon>Metamonada</taxon>
        <taxon>Diplomonadida</taxon>
        <taxon>Hexamitidae</taxon>
        <taxon>Giardiinae</taxon>
        <taxon>Giardia</taxon>
    </lineage>
</organism>
<feature type="domain" description="Aspartate/ornithine carbamoyltransferase carbamoyl-P binding" evidence="6">
    <location>
        <begin position="7"/>
        <end position="146"/>
    </location>
</feature>
<dbReference type="OMA" id="DGNNVCN"/>
<dbReference type="OrthoDB" id="10252326at2759"/>
<dbReference type="SUPFAM" id="SSF53671">
    <property type="entry name" value="Aspartate/ornithine carbamoyltransferase"/>
    <property type="match status" value="1"/>
</dbReference>
<evidence type="ECO:0000259" key="6">
    <source>
        <dbReference type="Pfam" id="PF02729"/>
    </source>
</evidence>
<evidence type="ECO:0000256" key="3">
    <source>
        <dbReference type="ARBA" id="ARBA00022679"/>
    </source>
</evidence>
<dbReference type="EC" id="2.1.3.3" evidence="2"/>
<evidence type="ECO:0000313" key="8">
    <source>
        <dbReference type="Proteomes" id="UP000002488"/>
    </source>
</evidence>
<name>C6LPK2_GIAIB</name>
<feature type="domain" description="Aspartate/ornithine carbamoyltransferase Asp/Orn-binding" evidence="5">
    <location>
        <begin position="159"/>
        <end position="319"/>
    </location>
</feature>
<dbReference type="VEuPathDB" id="GiardiaDB:GL50581_668"/>
<protein>
    <recommendedName>
        <fullName evidence="2">ornithine carbamoyltransferase</fullName>
        <ecNumber evidence="2">2.1.3.3</ecNumber>
    </recommendedName>
</protein>
<dbReference type="FunFam" id="3.40.50.1370:FF:000034">
    <property type="entry name" value="Ornithine carbamoyltransferase"/>
    <property type="match status" value="1"/>
</dbReference>
<comment type="similarity">
    <text evidence="1">Belongs to the aspartate/ornithine carbamoyltransferase superfamily. OTCase family.</text>
</comment>
<evidence type="ECO:0000256" key="2">
    <source>
        <dbReference type="ARBA" id="ARBA00013007"/>
    </source>
</evidence>
<evidence type="ECO:0000256" key="4">
    <source>
        <dbReference type="RuleBase" id="RU003634"/>
    </source>
</evidence>
<proteinExistence type="inferred from homology"/>
<evidence type="ECO:0000256" key="1">
    <source>
        <dbReference type="ARBA" id="ARBA00007805"/>
    </source>
</evidence>
<dbReference type="NCBIfam" id="TIGR00658">
    <property type="entry name" value="orni_carb_tr"/>
    <property type="match status" value="1"/>
</dbReference>
<dbReference type="PRINTS" id="PR00100">
    <property type="entry name" value="AOTCASE"/>
</dbReference>
<dbReference type="Gene3D" id="3.40.50.1370">
    <property type="entry name" value="Aspartate/ornithine carbamoyltransferase"/>
    <property type="match status" value="2"/>
</dbReference>
<dbReference type="AlphaFoldDB" id="C6LPK2"/>
<evidence type="ECO:0000259" key="5">
    <source>
        <dbReference type="Pfam" id="PF00185"/>
    </source>
</evidence>
<dbReference type="GO" id="GO:0019240">
    <property type="term" value="P:citrulline biosynthetic process"/>
    <property type="evidence" value="ECO:0007669"/>
    <property type="project" value="TreeGrafter"/>
</dbReference>
<dbReference type="InterPro" id="IPR006131">
    <property type="entry name" value="Asp_carbamoyltransf_Asp/Orn-bd"/>
</dbReference>
<gene>
    <name evidence="7" type="ORF">GL50581_668</name>
</gene>
<sequence length="327" mass="36527">MPFKQTRHLLTISALSPKELMYLVDRALDMKKNPTKYTARAANKTLLAFFAKPSLRTRVSLETAMTRLGGHAIYYELGANSNVGGKETVQDTAEVFSRMVDICTARLATKEMMREMAQHASVPCINALDDFGHPLQMVCDFMTIKEKFSAAGEFSNGFKGIKFAYCGDSMNNVTYDLMRGCALLGMECHVCCPDHKDFKPIKEVIDECEEIIAKHSTGGSIKIFHDCKKGCEGVDVVYTDSWMSYHITKEQKEARLKILTPFQVDDAVMAVTSKRSVFMNCLPATRGEEQTASVIDGPKSICYDEAGNRLHSAMAVLDFFLHDCKME</sequence>
<keyword evidence="3 4" id="KW-0808">Transferase</keyword>
<evidence type="ECO:0000313" key="7">
    <source>
        <dbReference type="EMBL" id="EET02056.1"/>
    </source>
</evidence>
<dbReference type="InterPro" id="IPR036901">
    <property type="entry name" value="Asp/Orn_carbamoylTrfase_sf"/>
</dbReference>
<accession>C6LPK2</accession>
<dbReference type="Pfam" id="PF00185">
    <property type="entry name" value="OTCace"/>
    <property type="match status" value="1"/>
</dbReference>
<dbReference type="GO" id="GO:0016597">
    <property type="term" value="F:amino acid binding"/>
    <property type="evidence" value="ECO:0007669"/>
    <property type="project" value="InterPro"/>
</dbReference>
<dbReference type="Proteomes" id="UP000002488">
    <property type="component" value="Unassembled WGS sequence"/>
</dbReference>
<dbReference type="PANTHER" id="PTHR45753">
    <property type="entry name" value="ORNITHINE CARBAMOYLTRANSFERASE, MITOCHONDRIAL"/>
    <property type="match status" value="1"/>
</dbReference>
<dbReference type="PANTHER" id="PTHR45753:SF3">
    <property type="entry name" value="ORNITHINE TRANSCARBAMYLASE, MITOCHONDRIAL"/>
    <property type="match status" value="1"/>
</dbReference>
<dbReference type="InterPro" id="IPR006130">
    <property type="entry name" value="Asp/Orn_carbamoylTrfase"/>
</dbReference>
<dbReference type="InterPro" id="IPR002292">
    <property type="entry name" value="Orn/put_carbamltrans"/>
</dbReference>